<evidence type="ECO:0000256" key="2">
    <source>
        <dbReference type="ARBA" id="ARBA00008163"/>
    </source>
</evidence>
<comment type="caution">
    <text evidence="9">The sequence shown here is derived from an EMBL/GenBank/DDBJ whole genome shotgun (WGS) entry which is preliminary data.</text>
</comment>
<dbReference type="Pfam" id="PF03349">
    <property type="entry name" value="Toluene_X"/>
    <property type="match status" value="1"/>
</dbReference>
<keyword evidence="10" id="KW-1185">Reference proteome</keyword>
<name>A0A6L6HMK2_9RHOB</name>
<comment type="similarity">
    <text evidence="2">Belongs to the OmpP1/FadL family.</text>
</comment>
<evidence type="ECO:0000313" key="9">
    <source>
        <dbReference type="EMBL" id="MTD99621.1"/>
    </source>
</evidence>
<evidence type="ECO:0000256" key="1">
    <source>
        <dbReference type="ARBA" id="ARBA00004571"/>
    </source>
</evidence>
<gene>
    <name evidence="9" type="ORF">GIY56_04905</name>
</gene>
<dbReference type="SUPFAM" id="SSF56935">
    <property type="entry name" value="Porins"/>
    <property type="match status" value="1"/>
</dbReference>
<keyword evidence="7" id="KW-0998">Cell outer membrane</keyword>
<dbReference type="Proteomes" id="UP000481417">
    <property type="component" value="Unassembled WGS sequence"/>
</dbReference>
<dbReference type="GO" id="GO:0009279">
    <property type="term" value="C:cell outer membrane"/>
    <property type="evidence" value="ECO:0007669"/>
    <property type="project" value="UniProtKB-SubCell"/>
</dbReference>
<keyword evidence="5 8" id="KW-0732">Signal</keyword>
<comment type="subcellular location">
    <subcellularLocation>
        <location evidence="1">Cell outer membrane</location>
        <topology evidence="1">Multi-pass membrane protein</topology>
    </subcellularLocation>
</comment>
<evidence type="ECO:0000256" key="5">
    <source>
        <dbReference type="ARBA" id="ARBA00022729"/>
    </source>
</evidence>
<proteinExistence type="inferred from homology"/>
<evidence type="ECO:0000256" key="8">
    <source>
        <dbReference type="SAM" id="SignalP"/>
    </source>
</evidence>
<evidence type="ECO:0000256" key="3">
    <source>
        <dbReference type="ARBA" id="ARBA00022452"/>
    </source>
</evidence>
<dbReference type="RefSeq" id="WP_154763683.1">
    <property type="nucleotide sequence ID" value="NZ_WMBT01000002.1"/>
</dbReference>
<dbReference type="AlphaFoldDB" id="A0A6L6HMK2"/>
<sequence>MKKILTGGAVLLISASPMVAGGIERAPQSLSILFEEGNYAELSFGGADPTVEGTDSLGFDTGDVAQGYGFVGLAYKHQFTDNLSAAFIMEQPFGADILYPAAAEGGSVLLGGTRAQVDSTTFTALGRYRFDNNFSIHGGIRASKANGLVTLDGLAYGPVAGYSVDLDDAWGVGYVIGAAYEIPEIAARVSLTYNSSVDHDFDTVETGPLIDPDGPGAIPALPLLNGTSTTTVKTPQSVTLEGQTGIAEGTLLFGSIRWVKWSEFRVDPVNFTTVTGGGLVDLENSTTYTIGLGRKFTENWSGSAAFTYEPTGDDLVSPLAPTNGRKGITLAAIYTMDNMKITTGINYSRLGDARPETGTPDTERARMEDNDLWGIGVRIGYSF</sequence>
<accession>A0A6L6HMK2</accession>
<dbReference type="PANTHER" id="PTHR35093">
    <property type="entry name" value="OUTER MEMBRANE PROTEIN NMB0088-RELATED"/>
    <property type="match status" value="1"/>
</dbReference>
<feature type="chain" id="PRO_5026777377" evidence="8">
    <location>
        <begin position="21"/>
        <end position="383"/>
    </location>
</feature>
<dbReference type="GO" id="GO:0015483">
    <property type="term" value="F:long-chain fatty acid transporting porin activity"/>
    <property type="evidence" value="ECO:0007669"/>
    <property type="project" value="TreeGrafter"/>
</dbReference>
<reference evidence="9 10" key="1">
    <citation type="submission" date="2019-11" db="EMBL/GenBank/DDBJ databases">
        <authorList>
            <person name="Lang L."/>
        </authorList>
    </citation>
    <scope>NUCLEOTIDE SEQUENCE [LARGE SCALE GENOMIC DNA]</scope>
    <source>
        <strain evidence="9 10">YIM 132242</strain>
    </source>
</reference>
<feature type="signal peptide" evidence="8">
    <location>
        <begin position="1"/>
        <end position="20"/>
    </location>
</feature>
<keyword evidence="4" id="KW-0812">Transmembrane</keyword>
<organism evidence="9 10">
    <name type="scientific">Paracoccus lichenicola</name>
    <dbReference type="NCBI Taxonomy" id="2665644"/>
    <lineage>
        <taxon>Bacteria</taxon>
        <taxon>Pseudomonadati</taxon>
        <taxon>Pseudomonadota</taxon>
        <taxon>Alphaproteobacteria</taxon>
        <taxon>Rhodobacterales</taxon>
        <taxon>Paracoccaceae</taxon>
        <taxon>Paracoccus</taxon>
    </lineage>
</organism>
<dbReference type="PANTHER" id="PTHR35093:SF8">
    <property type="entry name" value="OUTER MEMBRANE PROTEIN NMB0088-RELATED"/>
    <property type="match status" value="1"/>
</dbReference>
<evidence type="ECO:0000313" key="10">
    <source>
        <dbReference type="Proteomes" id="UP000481417"/>
    </source>
</evidence>
<evidence type="ECO:0000256" key="6">
    <source>
        <dbReference type="ARBA" id="ARBA00023136"/>
    </source>
</evidence>
<keyword evidence="6" id="KW-0472">Membrane</keyword>
<evidence type="ECO:0000256" key="7">
    <source>
        <dbReference type="ARBA" id="ARBA00023237"/>
    </source>
</evidence>
<keyword evidence="3" id="KW-1134">Transmembrane beta strand</keyword>
<dbReference type="InterPro" id="IPR005017">
    <property type="entry name" value="OMPP1/FadL/TodX"/>
</dbReference>
<evidence type="ECO:0000256" key="4">
    <source>
        <dbReference type="ARBA" id="ARBA00022692"/>
    </source>
</evidence>
<dbReference type="Gene3D" id="2.40.160.60">
    <property type="entry name" value="Outer membrane protein transport protein (OMPP1/FadL/TodX)"/>
    <property type="match status" value="1"/>
</dbReference>
<dbReference type="EMBL" id="WMBT01000002">
    <property type="protein sequence ID" value="MTD99621.1"/>
    <property type="molecule type" value="Genomic_DNA"/>
</dbReference>
<protein>
    <submittedName>
        <fullName evidence="9">Aromatic hydrocarbon degradation protein</fullName>
    </submittedName>
</protein>